<dbReference type="Pfam" id="PF03148">
    <property type="entry name" value="Tektin"/>
    <property type="match status" value="1"/>
</dbReference>
<keyword evidence="4" id="KW-0282">Flagellum</keyword>
<keyword evidence="7" id="KW-1185">Reference proteome</keyword>
<dbReference type="PANTHER" id="PTHR19960:SF12">
    <property type="entry name" value="TEKTIN-4"/>
    <property type="match status" value="1"/>
</dbReference>
<evidence type="ECO:0000313" key="7">
    <source>
        <dbReference type="Proteomes" id="UP000016665"/>
    </source>
</evidence>
<comment type="subcellular location">
    <subcellularLocation>
        <location evidence="4">Cytoplasm</location>
        <location evidence="4">Cytoskeleton</location>
        <location evidence="4">Cilium axoneme</location>
    </subcellularLocation>
</comment>
<evidence type="ECO:0000256" key="4">
    <source>
        <dbReference type="RuleBase" id="RU367040"/>
    </source>
</evidence>
<organism evidence="6 7">
    <name type="scientific">Ficedula albicollis</name>
    <name type="common">Collared flycatcher</name>
    <name type="synonym">Muscicapa albicollis</name>
    <dbReference type="NCBI Taxonomy" id="59894"/>
    <lineage>
        <taxon>Eukaryota</taxon>
        <taxon>Metazoa</taxon>
        <taxon>Chordata</taxon>
        <taxon>Craniata</taxon>
        <taxon>Vertebrata</taxon>
        <taxon>Euteleostomi</taxon>
        <taxon>Archelosauria</taxon>
        <taxon>Archosauria</taxon>
        <taxon>Dinosauria</taxon>
        <taxon>Saurischia</taxon>
        <taxon>Theropoda</taxon>
        <taxon>Coelurosauria</taxon>
        <taxon>Aves</taxon>
        <taxon>Neognathae</taxon>
        <taxon>Neoaves</taxon>
        <taxon>Telluraves</taxon>
        <taxon>Australaves</taxon>
        <taxon>Passeriformes</taxon>
        <taxon>Muscicapidae</taxon>
        <taxon>Ficedula</taxon>
    </lineage>
</organism>
<keyword evidence="4" id="KW-0966">Cell projection</keyword>
<protein>
    <recommendedName>
        <fullName evidence="4">Tektin</fullName>
    </recommendedName>
</protein>
<dbReference type="InterPro" id="IPR000435">
    <property type="entry name" value="Tektins"/>
</dbReference>
<sequence length="465" mass="53605">MAQPDEPRPTVVPCRPLPAGICDVVRSDRPRSCCGMAMAGYRTAKYQLPEWHRRNAGVYCSAIAASEEAERGRAEAKHLTKHAAASAQRAQEYSKSTLGQRLGDIHFWRMELQKEIMELDAETNLLAAQKLRLERALDATEVPYAVVIDNLECRERRQPPDLVIDEVERQLLQEADLLRDIRDLLKRTIIQATTQIRSNRIQKENCELDWSDKVETYHIDDKCISYCPDSTNIQSHPSSLKFEENASTPKSWAEFSHDNICRAEQEKLASVQLRSLINNIIHDASEDLRMQRAAANEAFDSHCRQLDEAKLRLEQHLEQILKDIGEEEANIVNLKKAIRDKEAFLKVAQTRLYDRSFRPNVELCRDEPQFRLVSEVEQLTVFLEALKRKLMESEQNLKNLEETRMKLEKEIAVKANSIFIDRQKCMSNRVRYPVDLFDANLALENYSQSMAPAEMIPRIFNLQGN</sequence>
<evidence type="ECO:0000256" key="2">
    <source>
        <dbReference type="ARBA" id="ARBA00022490"/>
    </source>
</evidence>
<dbReference type="GO" id="GO:0097225">
    <property type="term" value="C:sperm midpiece"/>
    <property type="evidence" value="ECO:0007669"/>
    <property type="project" value="Ensembl"/>
</dbReference>
<comment type="similarity">
    <text evidence="1 4">Belongs to the tektin family.</text>
</comment>
<accession>A0A803WA36</accession>
<dbReference type="GeneTree" id="ENSGT00950000182894"/>
<proteinExistence type="inferred from homology"/>
<reference evidence="6" key="3">
    <citation type="submission" date="2025-09" db="UniProtKB">
        <authorList>
            <consortium name="Ensembl"/>
        </authorList>
    </citation>
    <scope>IDENTIFICATION</scope>
</reference>
<dbReference type="Proteomes" id="UP000016665">
    <property type="component" value="Chromosome 14"/>
</dbReference>
<evidence type="ECO:0000313" key="6">
    <source>
        <dbReference type="Ensembl" id="ENSFALP00000031842.1"/>
    </source>
</evidence>
<dbReference type="GO" id="GO:0060378">
    <property type="term" value="P:regulation of brood size"/>
    <property type="evidence" value="ECO:0007669"/>
    <property type="project" value="Ensembl"/>
</dbReference>
<dbReference type="PANTHER" id="PTHR19960">
    <property type="entry name" value="TEKTIN"/>
    <property type="match status" value="1"/>
</dbReference>
<feature type="coiled-coil region" evidence="5">
    <location>
        <begin position="299"/>
        <end position="337"/>
    </location>
</feature>
<evidence type="ECO:0000256" key="3">
    <source>
        <dbReference type="ARBA" id="ARBA00023054"/>
    </source>
</evidence>
<dbReference type="AlphaFoldDB" id="A0A803WA36"/>
<keyword evidence="3 5" id="KW-0175">Coiled coil</keyword>
<reference evidence="6" key="2">
    <citation type="submission" date="2025-08" db="UniProtKB">
        <authorList>
            <consortium name="Ensembl"/>
        </authorList>
    </citation>
    <scope>IDENTIFICATION</scope>
</reference>
<dbReference type="GO" id="GO:0060271">
    <property type="term" value="P:cilium assembly"/>
    <property type="evidence" value="ECO:0007669"/>
    <property type="project" value="UniProtKB-UniRule"/>
</dbReference>
<keyword evidence="4" id="KW-0969">Cilium</keyword>
<dbReference type="GO" id="GO:0097228">
    <property type="term" value="C:sperm principal piece"/>
    <property type="evidence" value="ECO:0007669"/>
    <property type="project" value="Ensembl"/>
</dbReference>
<feature type="coiled-coil region" evidence="5">
    <location>
        <begin position="376"/>
        <end position="417"/>
    </location>
</feature>
<dbReference type="GO" id="GO:0160111">
    <property type="term" value="C:axonemal A tubule inner sheath"/>
    <property type="evidence" value="ECO:0007669"/>
    <property type="project" value="Ensembl"/>
</dbReference>
<dbReference type="PRINTS" id="PR00511">
    <property type="entry name" value="TEKTIN"/>
</dbReference>
<dbReference type="GO" id="GO:0030317">
    <property type="term" value="P:flagellated sperm motility"/>
    <property type="evidence" value="ECO:0007669"/>
    <property type="project" value="Ensembl"/>
</dbReference>
<dbReference type="InterPro" id="IPR048256">
    <property type="entry name" value="Tektin-like"/>
</dbReference>
<dbReference type="GO" id="GO:0005634">
    <property type="term" value="C:nucleus"/>
    <property type="evidence" value="ECO:0007669"/>
    <property type="project" value="TreeGrafter"/>
</dbReference>
<name>A0A803WA36_FICAL</name>
<keyword evidence="2" id="KW-0963">Cytoplasm</keyword>
<dbReference type="Ensembl" id="ENSFALT00000035656.1">
    <property type="protein sequence ID" value="ENSFALP00000031842.1"/>
    <property type="gene ID" value="ENSFALG00000027716.1"/>
</dbReference>
<reference evidence="6 7" key="1">
    <citation type="journal article" date="2012" name="Nature">
        <title>The genomic landscape of species divergence in Ficedula flycatchers.</title>
        <authorList>
            <person name="Ellegren H."/>
            <person name="Smeds L."/>
            <person name="Burri R."/>
            <person name="Olason P.I."/>
            <person name="Backstrom N."/>
            <person name="Kawakami T."/>
            <person name="Kunstner A."/>
            <person name="Makinen H."/>
            <person name="Nadachowska-Brzyska K."/>
            <person name="Qvarnstrom A."/>
            <person name="Uebbing S."/>
            <person name="Wolf J.B."/>
        </authorList>
    </citation>
    <scope>NUCLEOTIDE SEQUENCE [LARGE SCALE GENOMIC DNA]</scope>
</reference>
<gene>
    <name evidence="6" type="primary">TEKT4</name>
</gene>
<evidence type="ECO:0000256" key="5">
    <source>
        <dbReference type="SAM" id="Coils"/>
    </source>
</evidence>
<evidence type="ECO:0000256" key="1">
    <source>
        <dbReference type="ARBA" id="ARBA00007209"/>
    </source>
</evidence>